<evidence type="ECO:0000256" key="1">
    <source>
        <dbReference type="ARBA" id="ARBA00023015"/>
    </source>
</evidence>
<proteinExistence type="predicted"/>
<dbReference type="PRINTS" id="PR00455">
    <property type="entry name" value="HTHTETR"/>
</dbReference>
<evidence type="ECO:0000313" key="7">
    <source>
        <dbReference type="Proteomes" id="UP000467148"/>
    </source>
</evidence>
<name>A0A7I7TE42_9MYCO</name>
<dbReference type="PANTHER" id="PTHR47506">
    <property type="entry name" value="TRANSCRIPTIONAL REGULATORY PROTEIN"/>
    <property type="match status" value="1"/>
</dbReference>
<dbReference type="SUPFAM" id="SSF46689">
    <property type="entry name" value="Homeodomain-like"/>
    <property type="match status" value="1"/>
</dbReference>
<dbReference type="AlphaFoldDB" id="A0A7I7TE42"/>
<dbReference type="PANTHER" id="PTHR47506:SF6">
    <property type="entry name" value="HTH-TYPE TRANSCRIPTIONAL REPRESSOR NEMR"/>
    <property type="match status" value="1"/>
</dbReference>
<feature type="DNA-binding region" description="H-T-H motif" evidence="4">
    <location>
        <begin position="55"/>
        <end position="74"/>
    </location>
</feature>
<keyword evidence="1" id="KW-0805">Transcription regulation</keyword>
<evidence type="ECO:0000256" key="3">
    <source>
        <dbReference type="ARBA" id="ARBA00023163"/>
    </source>
</evidence>
<evidence type="ECO:0000256" key="4">
    <source>
        <dbReference type="PROSITE-ProRule" id="PRU00335"/>
    </source>
</evidence>
<dbReference type="Gene3D" id="1.10.357.10">
    <property type="entry name" value="Tetracycline Repressor, domain 2"/>
    <property type="match status" value="1"/>
</dbReference>
<dbReference type="InterPro" id="IPR001647">
    <property type="entry name" value="HTH_TetR"/>
</dbReference>
<dbReference type="KEGG" id="mhev:MHEL_46590"/>
<organism evidence="6 7">
    <name type="scientific">Mycolicibacterium helvum</name>
    <dbReference type="NCBI Taxonomy" id="1534349"/>
    <lineage>
        <taxon>Bacteria</taxon>
        <taxon>Bacillati</taxon>
        <taxon>Actinomycetota</taxon>
        <taxon>Actinomycetes</taxon>
        <taxon>Mycobacteriales</taxon>
        <taxon>Mycobacteriaceae</taxon>
        <taxon>Mycolicibacterium</taxon>
    </lineage>
</organism>
<sequence length="212" mass="22727">MNRPVCPLPLMGYSASMTSTAQPSAAQPETGSRPAERLLRTAAKLFASQGIRAVGIDQILREAGVAKASLYSTYGSKDALVLAYLNDLDQADRNRWLHAATAKPDAVDKVLLFFDLAALAATARDFRGCLYANAATEFPGVELEPVAAHRRWLLEVLESLLADAGVGDPESLARQIQLLYDGALVGSKISRSTDPITQARSWAAERIAATLT</sequence>
<evidence type="ECO:0000259" key="5">
    <source>
        <dbReference type="PROSITE" id="PS50977"/>
    </source>
</evidence>
<feature type="domain" description="HTH tetR-type" evidence="5">
    <location>
        <begin position="32"/>
        <end position="92"/>
    </location>
</feature>
<keyword evidence="3" id="KW-0804">Transcription</keyword>
<dbReference type="InterPro" id="IPR009057">
    <property type="entry name" value="Homeodomain-like_sf"/>
</dbReference>
<reference evidence="6 7" key="1">
    <citation type="journal article" date="2019" name="Emerg. Microbes Infect.">
        <title>Comprehensive subspecies identification of 175 nontuberculous mycobacteria species based on 7547 genomic profiles.</title>
        <authorList>
            <person name="Matsumoto Y."/>
            <person name="Kinjo T."/>
            <person name="Motooka D."/>
            <person name="Nabeya D."/>
            <person name="Jung N."/>
            <person name="Uechi K."/>
            <person name="Horii T."/>
            <person name="Iida T."/>
            <person name="Fujita J."/>
            <person name="Nakamura S."/>
        </authorList>
    </citation>
    <scope>NUCLEOTIDE SEQUENCE [LARGE SCALE GENOMIC DNA]</scope>
    <source>
        <strain evidence="6 7">JCM 30396</strain>
    </source>
</reference>
<dbReference type="GO" id="GO:0003677">
    <property type="term" value="F:DNA binding"/>
    <property type="evidence" value="ECO:0007669"/>
    <property type="project" value="UniProtKB-UniRule"/>
</dbReference>
<keyword evidence="2 4" id="KW-0238">DNA-binding</keyword>
<dbReference type="InterPro" id="IPR036271">
    <property type="entry name" value="Tet_transcr_reg_TetR-rel_C_sf"/>
</dbReference>
<dbReference type="Pfam" id="PF00440">
    <property type="entry name" value="TetR_N"/>
    <property type="match status" value="1"/>
</dbReference>
<dbReference type="EMBL" id="AP022596">
    <property type="protein sequence ID" value="BBY66416.1"/>
    <property type="molecule type" value="Genomic_DNA"/>
</dbReference>
<dbReference type="SUPFAM" id="SSF48498">
    <property type="entry name" value="Tetracyclin repressor-like, C-terminal domain"/>
    <property type="match status" value="1"/>
</dbReference>
<accession>A0A7I7TE42</accession>
<evidence type="ECO:0000313" key="6">
    <source>
        <dbReference type="EMBL" id="BBY66416.1"/>
    </source>
</evidence>
<dbReference type="Proteomes" id="UP000467148">
    <property type="component" value="Chromosome"/>
</dbReference>
<dbReference type="PROSITE" id="PS50977">
    <property type="entry name" value="HTH_TETR_2"/>
    <property type="match status" value="1"/>
</dbReference>
<protein>
    <submittedName>
        <fullName evidence="6">TetR family transcriptional regulator</fullName>
    </submittedName>
</protein>
<evidence type="ECO:0000256" key="2">
    <source>
        <dbReference type="ARBA" id="ARBA00023125"/>
    </source>
</evidence>
<keyword evidence="7" id="KW-1185">Reference proteome</keyword>
<gene>
    <name evidence="6" type="ORF">MHEL_46590</name>
</gene>